<feature type="non-terminal residue" evidence="1">
    <location>
        <position position="1"/>
    </location>
</feature>
<dbReference type="AlphaFoldDB" id="A0A382YWB8"/>
<evidence type="ECO:0000313" key="1">
    <source>
        <dbReference type="EMBL" id="SVD87577.1"/>
    </source>
</evidence>
<organism evidence="1">
    <name type="scientific">marine metagenome</name>
    <dbReference type="NCBI Taxonomy" id="408172"/>
    <lineage>
        <taxon>unclassified sequences</taxon>
        <taxon>metagenomes</taxon>
        <taxon>ecological metagenomes</taxon>
    </lineage>
</organism>
<gene>
    <name evidence="1" type="ORF">METZ01_LOCUS440431</name>
</gene>
<reference evidence="1" key="1">
    <citation type="submission" date="2018-05" db="EMBL/GenBank/DDBJ databases">
        <authorList>
            <person name="Lanie J.A."/>
            <person name="Ng W.-L."/>
            <person name="Kazmierczak K.M."/>
            <person name="Andrzejewski T.M."/>
            <person name="Davidsen T.M."/>
            <person name="Wayne K.J."/>
            <person name="Tettelin H."/>
            <person name="Glass J.I."/>
            <person name="Rusch D."/>
            <person name="Podicherti R."/>
            <person name="Tsui H.-C.T."/>
            <person name="Winkler M.E."/>
        </authorList>
    </citation>
    <scope>NUCLEOTIDE SEQUENCE</scope>
</reference>
<dbReference type="EMBL" id="UINC01179077">
    <property type="protein sequence ID" value="SVD87577.1"/>
    <property type="molecule type" value="Genomic_DNA"/>
</dbReference>
<sequence length="33" mass="3405">VAGPFAVGVQPFFVEIIFEAASGVIQNKVSAVL</sequence>
<name>A0A382YWB8_9ZZZZ</name>
<accession>A0A382YWB8</accession>
<protein>
    <submittedName>
        <fullName evidence="1">Uncharacterized protein</fullName>
    </submittedName>
</protein>
<proteinExistence type="predicted"/>